<dbReference type="PANTHER" id="PTHR40267:SF1">
    <property type="entry name" value="BLR3294 PROTEIN"/>
    <property type="match status" value="1"/>
</dbReference>
<evidence type="ECO:0000313" key="2">
    <source>
        <dbReference type="EMBL" id="QXL88408.1"/>
    </source>
</evidence>
<keyword evidence="3" id="KW-1185">Reference proteome</keyword>
<dbReference type="Gene3D" id="3.40.50.12500">
    <property type="match status" value="1"/>
</dbReference>
<dbReference type="PANTHER" id="PTHR40267">
    <property type="entry name" value="BLR3294 PROTEIN"/>
    <property type="match status" value="1"/>
</dbReference>
<protein>
    <submittedName>
        <fullName evidence="2">Asp/Glu racemase</fullName>
    </submittedName>
</protein>
<sequence length="244" mass="25372">MTHLPYALTEDRPPQLGMVVLQSDETLEADLGRLLPQRAELLVTRIPSSDTVSCDSLGEMARDLTAAASLLPRGAKLAVVGFGCTSGTAQIGAGRIAQLTRAGVETQAVTDPVSALIAACRQLGLSRLALVSPYVEEVSTRLMDVLAEAGIEIAAFASFNEANEARVVRIAPGAIVDAARATVAQAPCDAVFLSCTNLRTLDVIAPIEAELGLPVLSSNLVLAWHMAHLAGLKAAGIDAALLRA</sequence>
<dbReference type="Proteomes" id="UP000693972">
    <property type="component" value="Unassembled WGS sequence"/>
</dbReference>
<dbReference type="InterPro" id="IPR053714">
    <property type="entry name" value="Iso_Racemase_Enz_sf"/>
</dbReference>
<name>A0A975TVY4_9RHOB</name>
<dbReference type="AlphaFoldDB" id="A0A975TVY4"/>
<proteinExistence type="predicted"/>
<dbReference type="EMBL" id="CP078073">
    <property type="protein sequence ID" value="QXL88408.1"/>
    <property type="molecule type" value="Genomic_DNA"/>
</dbReference>
<evidence type="ECO:0000313" key="1">
    <source>
        <dbReference type="EMBL" id="MBY4891623.1"/>
    </source>
</evidence>
<dbReference type="EMBL" id="JAIMBW010000001">
    <property type="protein sequence ID" value="MBY4891623.1"/>
    <property type="molecule type" value="Genomic_DNA"/>
</dbReference>
<dbReference type="InterPro" id="IPR026286">
    <property type="entry name" value="MaiA/AMDase"/>
</dbReference>
<dbReference type="Pfam" id="PF17645">
    <property type="entry name" value="Amdase"/>
    <property type="match status" value="1"/>
</dbReference>
<dbReference type="RefSeq" id="WP_257891479.1">
    <property type="nucleotide sequence ID" value="NZ_JAIMBW010000001.1"/>
</dbReference>
<gene>
    <name evidence="1" type="ORF">KUL25_02455</name>
    <name evidence="2" type="ORF">KUL25_02460</name>
</gene>
<evidence type="ECO:0000313" key="3">
    <source>
        <dbReference type="Proteomes" id="UP000693972"/>
    </source>
</evidence>
<organism evidence="2">
    <name type="scientific">Gymnodinialimonas phycosphaerae</name>
    <dbReference type="NCBI Taxonomy" id="2841589"/>
    <lineage>
        <taxon>Bacteria</taxon>
        <taxon>Pseudomonadati</taxon>
        <taxon>Pseudomonadota</taxon>
        <taxon>Alphaproteobacteria</taxon>
        <taxon>Rhodobacterales</taxon>
        <taxon>Paracoccaceae</taxon>
        <taxon>Gymnodinialimonas</taxon>
    </lineage>
</organism>
<reference evidence="2 3" key="1">
    <citation type="submission" date="2021-07" db="EMBL/GenBank/DDBJ databases">
        <title>Karlodiniumbacter phycospheric gen. nov., sp. nov., a phycosphere bacterium isolated from karlodinium veneficum.</title>
        <authorList>
            <person name="Peng Y."/>
            <person name="Jiang L."/>
            <person name="Lee J."/>
        </authorList>
    </citation>
    <scope>NUCLEOTIDE SEQUENCE</scope>
    <source>
        <strain evidence="2 3">N5</strain>
    </source>
</reference>
<dbReference type="PIRSF" id="PIRSF015736">
    <property type="entry name" value="MI"/>
    <property type="match status" value="1"/>
</dbReference>
<accession>A0A975TVY4</accession>